<proteinExistence type="predicted"/>
<dbReference type="PANTHER" id="PTHR40765">
    <property type="entry name" value="ESX-2 SECRETION SYSTEM ATPASE ECCB2"/>
    <property type="match status" value="1"/>
</dbReference>
<dbReference type="PANTHER" id="PTHR40765:SF2">
    <property type="entry name" value="ESX-2 SECRETION SYSTEM ATPASE ECCB2"/>
    <property type="match status" value="1"/>
</dbReference>
<dbReference type="Proteomes" id="UP000046680">
    <property type="component" value="Unassembled WGS sequence"/>
</dbReference>
<dbReference type="AlphaFoldDB" id="A0A654TYJ5"/>
<accession>A0A654TYJ5</accession>
<reference evidence="1 2" key="1">
    <citation type="submission" date="2015-03" db="EMBL/GenBank/DDBJ databases">
        <authorList>
            <consortium name="Pathogen Informatics"/>
        </authorList>
    </citation>
    <scope>NUCLEOTIDE SEQUENCE [LARGE SCALE GENOMIC DNA]</scope>
    <source>
        <strain evidence="1 2">C09601061</strain>
    </source>
</reference>
<dbReference type="Pfam" id="PF05108">
    <property type="entry name" value="T7SS_ESX1_EccB"/>
    <property type="match status" value="1"/>
</dbReference>
<evidence type="ECO:0000313" key="1">
    <source>
        <dbReference type="EMBL" id="CFR70719.1"/>
    </source>
</evidence>
<sequence length="68" mass="7254">MTDAGARFGVEDSKEARDALGLTLTPSLAPWVALRLLPQGPTLSRADALVEHDTLPMDMTPAELVVPK</sequence>
<organism evidence="1 2">
    <name type="scientific">Mycobacterium tuberculosis</name>
    <dbReference type="NCBI Taxonomy" id="1773"/>
    <lineage>
        <taxon>Bacteria</taxon>
        <taxon>Bacillati</taxon>
        <taxon>Actinomycetota</taxon>
        <taxon>Actinomycetes</taxon>
        <taxon>Mycobacteriales</taxon>
        <taxon>Mycobacteriaceae</taxon>
        <taxon>Mycobacterium</taxon>
        <taxon>Mycobacterium tuberculosis complex</taxon>
    </lineage>
</organism>
<protein>
    <submittedName>
        <fullName evidence="1">ESX conserved component EccB5</fullName>
    </submittedName>
</protein>
<name>A0A654TYJ5_MYCTX</name>
<dbReference type="EMBL" id="CGCX01000244">
    <property type="protein sequence ID" value="CFR70719.1"/>
    <property type="molecule type" value="Genomic_DNA"/>
</dbReference>
<evidence type="ECO:0000313" key="2">
    <source>
        <dbReference type="Proteomes" id="UP000046680"/>
    </source>
</evidence>
<dbReference type="GO" id="GO:0005576">
    <property type="term" value="C:extracellular region"/>
    <property type="evidence" value="ECO:0007669"/>
    <property type="project" value="TreeGrafter"/>
</dbReference>
<gene>
    <name evidence="1" type="primary">eccB1_1</name>
    <name evidence="1" type="ORF">ERS007657_00924</name>
</gene>
<dbReference type="InterPro" id="IPR007795">
    <property type="entry name" value="T7SS_EccB"/>
</dbReference>